<dbReference type="Gene3D" id="3.30.420.40">
    <property type="match status" value="2"/>
</dbReference>
<dbReference type="SMART" id="SM00419">
    <property type="entry name" value="HTH_CRP"/>
    <property type="match status" value="1"/>
</dbReference>
<evidence type="ECO:0000256" key="2">
    <source>
        <dbReference type="SAM" id="MobiDB-lite"/>
    </source>
</evidence>
<dbReference type="InterPro" id="IPR036388">
    <property type="entry name" value="WH-like_DNA-bd_sf"/>
</dbReference>
<dbReference type="InterPro" id="IPR043129">
    <property type="entry name" value="ATPase_NBD"/>
</dbReference>
<dbReference type="InterPro" id="IPR036390">
    <property type="entry name" value="WH_DNA-bd_sf"/>
</dbReference>
<feature type="domain" description="HTH crp-type" evidence="3">
    <location>
        <begin position="36"/>
        <end position="85"/>
    </location>
</feature>
<dbReference type="Pfam" id="PF13412">
    <property type="entry name" value="HTH_24"/>
    <property type="match status" value="1"/>
</dbReference>
<dbReference type="InterPro" id="IPR000600">
    <property type="entry name" value="ROK"/>
</dbReference>
<reference evidence="4 5" key="1">
    <citation type="submission" date="2024-06" db="EMBL/GenBank/DDBJ databases">
        <title>Genome of Rhodovulum iodosum, a marine photoferrotroph.</title>
        <authorList>
            <person name="Bianchini G."/>
            <person name="Nikeleit V."/>
            <person name="Kappler A."/>
            <person name="Bryce C."/>
            <person name="Sanchez-Baracaldo P."/>
        </authorList>
    </citation>
    <scope>NUCLEOTIDE SEQUENCE [LARGE SCALE GENOMIC DNA]</scope>
    <source>
        <strain evidence="4 5">UT/N1</strain>
    </source>
</reference>
<sequence length="410" mass="43246">MNRQEDATREADLPRAGIRGTNQSGMRAHNERLVLTLLRRNGPLAKAELARLTGLSAQTVSVIMRALEADGLIARGEPRRGRVGQPSVPMHLVPDGAYFLGLKLGRRSLELVLVDFLGQVLGAEYESHRFPTPASAVAFIRRAVPALTDGMSRLERDRISGLGIGLPFHLWDWAQPLGVPPREMAVWRDADLRADIAAEVPFPVFLENDASAACNAEIVFGNLTGPDGLRDFVYAYIGYFAGGGLVLNGRLVTGRTGNAGALGSMPVPAMAGGSVQLLEVASLSGLEAMHVARGQAAAAMWETPEDWEMAPDVLALWIRNAASGLAHVAASGAALLDLEALVVDGWMPASLRHRLIAETEVALARIDLSGTTAPDVVAGTIGPGARALGAASVPLSMRFLVDPAALGTTG</sequence>
<proteinExistence type="inferred from homology"/>
<keyword evidence="5" id="KW-1185">Reference proteome</keyword>
<gene>
    <name evidence="4" type="ORF">Ga0609869_001133</name>
</gene>
<evidence type="ECO:0000259" key="3">
    <source>
        <dbReference type="SMART" id="SM00419"/>
    </source>
</evidence>
<dbReference type="CDD" id="cd00092">
    <property type="entry name" value="HTH_CRP"/>
    <property type="match status" value="1"/>
</dbReference>
<comment type="similarity">
    <text evidence="1">Belongs to the ROK (NagC/XylR) family.</text>
</comment>
<dbReference type="Proteomes" id="UP001560019">
    <property type="component" value="Unassembled WGS sequence"/>
</dbReference>
<comment type="caution">
    <text evidence="4">The sequence shown here is derived from an EMBL/GenBank/DDBJ whole genome shotgun (WGS) entry which is preliminary data.</text>
</comment>
<accession>A0ABV3XSN8</accession>
<evidence type="ECO:0000313" key="4">
    <source>
        <dbReference type="EMBL" id="MEX5727780.1"/>
    </source>
</evidence>
<protein>
    <submittedName>
        <fullName evidence="4">NBD/HSP70 family sugar kinase</fullName>
    </submittedName>
</protein>
<evidence type="ECO:0000256" key="1">
    <source>
        <dbReference type="ARBA" id="ARBA00006479"/>
    </source>
</evidence>
<dbReference type="PANTHER" id="PTHR18964">
    <property type="entry name" value="ROK (REPRESSOR, ORF, KINASE) FAMILY"/>
    <property type="match status" value="1"/>
</dbReference>
<organism evidence="4 5">
    <name type="scientific">Rhodovulum iodosum</name>
    <dbReference type="NCBI Taxonomy" id="68291"/>
    <lineage>
        <taxon>Bacteria</taxon>
        <taxon>Pseudomonadati</taxon>
        <taxon>Pseudomonadota</taxon>
        <taxon>Alphaproteobacteria</taxon>
        <taxon>Rhodobacterales</taxon>
        <taxon>Paracoccaceae</taxon>
        <taxon>Rhodovulum</taxon>
    </lineage>
</organism>
<feature type="region of interest" description="Disordered" evidence="2">
    <location>
        <begin position="1"/>
        <end position="24"/>
    </location>
</feature>
<dbReference type="RefSeq" id="WP_245972288.1">
    <property type="nucleotide sequence ID" value="NZ_JBEHHI010000001.1"/>
</dbReference>
<feature type="compositionally biased region" description="Basic and acidic residues" evidence="2">
    <location>
        <begin position="1"/>
        <end position="13"/>
    </location>
</feature>
<dbReference type="Pfam" id="PF00480">
    <property type="entry name" value="ROK"/>
    <property type="match status" value="1"/>
</dbReference>
<keyword evidence="4" id="KW-0418">Kinase</keyword>
<dbReference type="EMBL" id="JBEHHI010000001">
    <property type="protein sequence ID" value="MEX5727780.1"/>
    <property type="molecule type" value="Genomic_DNA"/>
</dbReference>
<dbReference type="SUPFAM" id="SSF53067">
    <property type="entry name" value="Actin-like ATPase domain"/>
    <property type="match status" value="1"/>
</dbReference>
<keyword evidence="4" id="KW-0808">Transferase</keyword>
<evidence type="ECO:0000313" key="5">
    <source>
        <dbReference type="Proteomes" id="UP001560019"/>
    </source>
</evidence>
<name>A0ABV3XSN8_9RHOB</name>
<dbReference type="Gene3D" id="1.10.10.10">
    <property type="entry name" value="Winged helix-like DNA-binding domain superfamily/Winged helix DNA-binding domain"/>
    <property type="match status" value="1"/>
</dbReference>
<dbReference type="SUPFAM" id="SSF46785">
    <property type="entry name" value="Winged helix' DNA-binding domain"/>
    <property type="match status" value="1"/>
</dbReference>
<dbReference type="GO" id="GO:0016301">
    <property type="term" value="F:kinase activity"/>
    <property type="evidence" value="ECO:0007669"/>
    <property type="project" value="UniProtKB-KW"/>
</dbReference>
<dbReference type="InterPro" id="IPR012318">
    <property type="entry name" value="HTH_CRP"/>
</dbReference>
<dbReference type="PANTHER" id="PTHR18964:SF149">
    <property type="entry name" value="BIFUNCTIONAL UDP-N-ACETYLGLUCOSAMINE 2-EPIMERASE_N-ACETYLMANNOSAMINE KINASE"/>
    <property type="match status" value="1"/>
</dbReference>